<accession>A0A6A6ZY15</accession>
<dbReference type="InterPro" id="IPR052400">
    <property type="entry name" value="Zn2-C6_fungal_TF"/>
</dbReference>
<dbReference type="PROSITE" id="PS00463">
    <property type="entry name" value="ZN2_CY6_FUNGAL_1"/>
    <property type="match status" value="1"/>
</dbReference>
<feature type="domain" description="Zn(2)-C6 fungal-type" evidence="2">
    <location>
        <begin position="20"/>
        <end position="50"/>
    </location>
</feature>
<dbReference type="CDD" id="cd00067">
    <property type="entry name" value="GAL4"/>
    <property type="match status" value="1"/>
</dbReference>
<dbReference type="PANTHER" id="PTHR47657">
    <property type="entry name" value="STEROL REGULATORY ELEMENT-BINDING PROTEIN ECM22"/>
    <property type="match status" value="1"/>
</dbReference>
<keyword evidence="4" id="KW-1185">Reference proteome</keyword>
<reference evidence="3" key="1">
    <citation type="journal article" date="2020" name="Stud. Mycol.">
        <title>101 Dothideomycetes genomes: a test case for predicting lifestyles and emergence of pathogens.</title>
        <authorList>
            <person name="Haridas S."/>
            <person name="Albert R."/>
            <person name="Binder M."/>
            <person name="Bloem J."/>
            <person name="Labutti K."/>
            <person name="Salamov A."/>
            <person name="Andreopoulos B."/>
            <person name="Baker S."/>
            <person name="Barry K."/>
            <person name="Bills G."/>
            <person name="Bluhm B."/>
            <person name="Cannon C."/>
            <person name="Castanera R."/>
            <person name="Culley D."/>
            <person name="Daum C."/>
            <person name="Ezra D."/>
            <person name="Gonzalez J."/>
            <person name="Henrissat B."/>
            <person name="Kuo A."/>
            <person name="Liang C."/>
            <person name="Lipzen A."/>
            <person name="Lutzoni F."/>
            <person name="Magnuson J."/>
            <person name="Mondo S."/>
            <person name="Nolan M."/>
            <person name="Ohm R."/>
            <person name="Pangilinan J."/>
            <person name="Park H.-J."/>
            <person name="Ramirez L."/>
            <person name="Alfaro M."/>
            <person name="Sun H."/>
            <person name="Tritt A."/>
            <person name="Yoshinaga Y."/>
            <person name="Zwiers L.-H."/>
            <person name="Turgeon B."/>
            <person name="Goodwin S."/>
            <person name="Spatafora J."/>
            <person name="Crous P."/>
            <person name="Grigoriev I."/>
        </authorList>
    </citation>
    <scope>NUCLEOTIDE SEQUENCE</scope>
    <source>
        <strain evidence="3">CBS 113818</strain>
    </source>
</reference>
<dbReference type="InterPro" id="IPR036864">
    <property type="entry name" value="Zn2-C6_fun-type_DNA-bd_sf"/>
</dbReference>
<proteinExistence type="predicted"/>
<dbReference type="PROSITE" id="PS50048">
    <property type="entry name" value="ZN2_CY6_FUNGAL_2"/>
    <property type="match status" value="1"/>
</dbReference>
<protein>
    <recommendedName>
        <fullName evidence="2">Zn(2)-C6 fungal-type domain-containing protein</fullName>
    </recommendedName>
</protein>
<keyword evidence="1" id="KW-0539">Nucleus</keyword>
<dbReference type="PANTHER" id="PTHR47657:SF7">
    <property type="entry name" value="STEROL REGULATORY ELEMENT-BINDING PROTEIN ECM22"/>
    <property type="match status" value="1"/>
</dbReference>
<name>A0A6A6ZY15_9PLEO</name>
<dbReference type="Proteomes" id="UP000799424">
    <property type="component" value="Unassembled WGS sequence"/>
</dbReference>
<dbReference type="GO" id="GO:0008270">
    <property type="term" value="F:zinc ion binding"/>
    <property type="evidence" value="ECO:0007669"/>
    <property type="project" value="InterPro"/>
</dbReference>
<dbReference type="AlphaFoldDB" id="A0A6A6ZY15"/>
<evidence type="ECO:0000256" key="1">
    <source>
        <dbReference type="ARBA" id="ARBA00023242"/>
    </source>
</evidence>
<evidence type="ECO:0000313" key="4">
    <source>
        <dbReference type="Proteomes" id="UP000799424"/>
    </source>
</evidence>
<dbReference type="InterPro" id="IPR001138">
    <property type="entry name" value="Zn2Cys6_DnaBD"/>
</dbReference>
<dbReference type="OrthoDB" id="3546279at2759"/>
<dbReference type="InterPro" id="IPR021858">
    <property type="entry name" value="Fun_TF"/>
</dbReference>
<dbReference type="EMBL" id="MU006227">
    <property type="protein sequence ID" value="KAF2825901.1"/>
    <property type="molecule type" value="Genomic_DNA"/>
</dbReference>
<evidence type="ECO:0000313" key="3">
    <source>
        <dbReference type="EMBL" id="KAF2825901.1"/>
    </source>
</evidence>
<dbReference type="Gene3D" id="4.10.240.10">
    <property type="entry name" value="Zn(2)-C6 fungal-type DNA-binding domain"/>
    <property type="match status" value="1"/>
</dbReference>
<dbReference type="Pfam" id="PF11951">
    <property type="entry name" value="Fungal_trans_2"/>
    <property type="match status" value="1"/>
</dbReference>
<dbReference type="Pfam" id="PF00172">
    <property type="entry name" value="Zn_clus"/>
    <property type="match status" value="1"/>
</dbReference>
<sequence>MVRRSSGFVSKKPHRKSRGGCLTCKRKKVKCDETQPACGYCALRRLECEYPQDTLPRSSTASTSASPSHEELHLVPYDSSVDGDFNDITCQIPSWVAPAIFVATGKLSFEEVELLHHYKTQTWQAFAVRGDDTTHPIHQDRVPQLAVTQPYLLSALLSLAASHRNWLQPSKYSEDKALMYRQKTFQHYTKDLQNITSDNYETILLTGTFLLALIPHPGNSASDEDYLEWMYTLLKMSEGLRILASLRWSQGIEKLSIFPLICRELRNLPPPPIIASLQTRAGPLGTTPDHPNPPSTYGMPGAMPGANAVFLPPPLMALLEDIMNPLDTGPIDIHGNTLYPVFHALSPIFLSLYYYHLNPDFNVRVFVLSSFLLPDFLALVKAREPRALVLMAWWFALVCLVPKGWWIRPRVGVVGALGRAIRQLGDTGVWEALEGAERVVDVLLSADIEKAAESVFEGWEGVYWDDGPGRAQEWELGLLVDLSDELDFAGLDLHFDLQA</sequence>
<evidence type="ECO:0000259" key="2">
    <source>
        <dbReference type="PROSITE" id="PS50048"/>
    </source>
</evidence>
<dbReference type="SUPFAM" id="SSF57701">
    <property type="entry name" value="Zn2/Cys6 DNA-binding domain"/>
    <property type="match status" value="1"/>
</dbReference>
<dbReference type="SMART" id="SM00066">
    <property type="entry name" value="GAL4"/>
    <property type="match status" value="1"/>
</dbReference>
<organism evidence="3 4">
    <name type="scientific">Ophiobolus disseminans</name>
    <dbReference type="NCBI Taxonomy" id="1469910"/>
    <lineage>
        <taxon>Eukaryota</taxon>
        <taxon>Fungi</taxon>
        <taxon>Dikarya</taxon>
        <taxon>Ascomycota</taxon>
        <taxon>Pezizomycotina</taxon>
        <taxon>Dothideomycetes</taxon>
        <taxon>Pleosporomycetidae</taxon>
        <taxon>Pleosporales</taxon>
        <taxon>Pleosporineae</taxon>
        <taxon>Phaeosphaeriaceae</taxon>
        <taxon>Ophiobolus</taxon>
    </lineage>
</organism>
<gene>
    <name evidence="3" type="ORF">CC86DRAFT_294548</name>
</gene>
<dbReference type="GO" id="GO:0000981">
    <property type="term" value="F:DNA-binding transcription factor activity, RNA polymerase II-specific"/>
    <property type="evidence" value="ECO:0007669"/>
    <property type="project" value="InterPro"/>
</dbReference>